<dbReference type="Proteomes" id="UP000193560">
    <property type="component" value="Unassembled WGS sequence"/>
</dbReference>
<comment type="function">
    <text evidence="16">Glucanases play a role in cell expansion during growth, in cell-cell fusion during mating, and in spore release during sporulation. This enzyme may be involved in beta-glucan degradation. Active on laminarin and lichenan.</text>
</comment>
<evidence type="ECO:0000256" key="4">
    <source>
        <dbReference type="ARBA" id="ARBA00008773"/>
    </source>
</evidence>
<keyword evidence="9 20" id="KW-0732">Signal</keyword>
<dbReference type="GO" id="GO:0009986">
    <property type="term" value="C:cell surface"/>
    <property type="evidence" value="ECO:0007669"/>
    <property type="project" value="TreeGrafter"/>
</dbReference>
<evidence type="ECO:0000313" key="21">
    <source>
        <dbReference type="EMBL" id="ORZ25191.1"/>
    </source>
</evidence>
<keyword evidence="7" id="KW-0134">Cell wall</keyword>
<keyword evidence="12" id="KW-0325">Glycoprotein</keyword>
<feature type="signal peptide" evidence="20">
    <location>
        <begin position="1"/>
        <end position="21"/>
    </location>
</feature>
<organism evidence="21 22">
    <name type="scientific">Absidia repens</name>
    <dbReference type="NCBI Taxonomy" id="90262"/>
    <lineage>
        <taxon>Eukaryota</taxon>
        <taxon>Fungi</taxon>
        <taxon>Fungi incertae sedis</taxon>
        <taxon>Mucoromycota</taxon>
        <taxon>Mucoromycotina</taxon>
        <taxon>Mucoromycetes</taxon>
        <taxon>Mucorales</taxon>
        <taxon>Cunninghamellaceae</taxon>
        <taxon>Absidia</taxon>
    </lineage>
</organism>
<evidence type="ECO:0000256" key="11">
    <source>
        <dbReference type="ARBA" id="ARBA00023136"/>
    </source>
</evidence>
<dbReference type="Pfam" id="PF00332">
    <property type="entry name" value="Glyco_hydro_17"/>
    <property type="match status" value="1"/>
</dbReference>
<dbReference type="SUPFAM" id="SSF51445">
    <property type="entry name" value="(Trans)glycosidases"/>
    <property type="match status" value="1"/>
</dbReference>
<comment type="similarity">
    <text evidence="4 19">Belongs to the glycosyl hydrolase 17 family.</text>
</comment>
<sequence length="289" mass="31943">MNTFLFLFLLAFAATKYCCSAQIFYGLNFGINQHSCPPLEHYVDEFKHIKAYTNRVRSYTTGVCNQGALALKASQTVGMNIYLGMWVDTPQTFESEFNALKGIVQSGASLSNVDAIIVGSEVVYRKEADATTLAGYIKRVRDLVHPHGVKVTTSEVYYDFSPPIVEAVDLLMMNAFPYWEGVSIEQAGATLFKHYDSVVSVAQGKPVKISETGWPSRGGNFGASVPSPQNQRSYVKQVLCEARKRGVDVIYFSAADENYKSGVESSFGIMDPQYKLKAPITMQDLSQPC</sequence>
<dbReference type="GO" id="GO:0071555">
    <property type="term" value="P:cell wall organization"/>
    <property type="evidence" value="ECO:0007669"/>
    <property type="project" value="UniProtKB-KW"/>
</dbReference>
<evidence type="ECO:0000256" key="3">
    <source>
        <dbReference type="ARBA" id="ARBA00004401"/>
    </source>
</evidence>
<evidence type="ECO:0000256" key="6">
    <source>
        <dbReference type="ARBA" id="ARBA00022475"/>
    </source>
</evidence>
<accession>A0A1X2J059</accession>
<keyword evidence="15" id="KW-0624">Polysaccharide degradation</keyword>
<evidence type="ECO:0000256" key="12">
    <source>
        <dbReference type="ARBA" id="ARBA00023180"/>
    </source>
</evidence>
<feature type="chain" id="PRO_5010875817" description="glucan endo-1,3-beta-D-glucosidase" evidence="20">
    <location>
        <begin position="22"/>
        <end position="289"/>
    </location>
</feature>
<evidence type="ECO:0000256" key="16">
    <source>
        <dbReference type="ARBA" id="ARBA00037649"/>
    </source>
</evidence>
<dbReference type="EMBL" id="MCGE01000001">
    <property type="protein sequence ID" value="ORZ25191.1"/>
    <property type="molecule type" value="Genomic_DNA"/>
</dbReference>
<evidence type="ECO:0000256" key="5">
    <source>
        <dbReference type="ARBA" id="ARBA00012780"/>
    </source>
</evidence>
<dbReference type="InterPro" id="IPR017853">
    <property type="entry name" value="GH"/>
</dbReference>
<keyword evidence="13" id="KW-0119">Carbohydrate metabolism</keyword>
<dbReference type="GO" id="GO:0009277">
    <property type="term" value="C:fungal-type cell wall"/>
    <property type="evidence" value="ECO:0007669"/>
    <property type="project" value="TreeGrafter"/>
</dbReference>
<evidence type="ECO:0000256" key="14">
    <source>
        <dbReference type="ARBA" id="ARBA00023316"/>
    </source>
</evidence>
<gene>
    <name evidence="21" type="ORF">BCR42DRAFT_316386</name>
</gene>
<dbReference type="GO" id="GO:0000272">
    <property type="term" value="P:polysaccharide catabolic process"/>
    <property type="evidence" value="ECO:0007669"/>
    <property type="project" value="UniProtKB-KW"/>
</dbReference>
<comment type="caution">
    <text evidence="21">The sequence shown here is derived from an EMBL/GenBank/DDBJ whole genome shotgun (WGS) entry which is preliminary data.</text>
</comment>
<evidence type="ECO:0000256" key="18">
    <source>
        <dbReference type="ARBA" id="ARBA00043078"/>
    </source>
</evidence>
<evidence type="ECO:0000256" key="7">
    <source>
        <dbReference type="ARBA" id="ARBA00022512"/>
    </source>
</evidence>
<comment type="subcellular location">
    <subcellularLocation>
        <location evidence="3">Cell membrane</location>
        <topology evidence="3">Single-pass type II membrane protein</topology>
    </subcellularLocation>
    <subcellularLocation>
        <location evidence="2">Secreted</location>
        <location evidence="2">Cell wall</location>
    </subcellularLocation>
</comment>
<keyword evidence="8" id="KW-0964">Secreted</keyword>
<dbReference type="InterPro" id="IPR000490">
    <property type="entry name" value="Glyco_hydro_17"/>
</dbReference>
<comment type="catalytic activity">
    <reaction evidence="1">
        <text>Hydrolysis of (1-&gt;3)-beta-D-glucosidic linkages in (1-&gt;3)-beta-D-glucans.</text>
        <dbReference type="EC" id="3.2.1.39"/>
    </reaction>
</comment>
<proteinExistence type="inferred from homology"/>
<evidence type="ECO:0000256" key="20">
    <source>
        <dbReference type="SAM" id="SignalP"/>
    </source>
</evidence>
<dbReference type="GO" id="GO:0042973">
    <property type="term" value="F:glucan endo-1,3-beta-D-glucosidase activity"/>
    <property type="evidence" value="ECO:0007669"/>
    <property type="project" value="UniProtKB-EC"/>
</dbReference>
<evidence type="ECO:0000256" key="8">
    <source>
        <dbReference type="ARBA" id="ARBA00022525"/>
    </source>
</evidence>
<evidence type="ECO:0000256" key="17">
    <source>
        <dbReference type="ARBA" id="ARBA00042373"/>
    </source>
</evidence>
<dbReference type="EC" id="3.2.1.39" evidence="5"/>
<protein>
    <recommendedName>
        <fullName evidence="5">glucan endo-1,3-beta-D-glucosidase</fullName>
        <ecNumber evidence="5">3.2.1.39</ecNumber>
    </recommendedName>
    <alternativeName>
        <fullName evidence="18">Endo-1,3-beta-glucanase btgC</fullName>
    </alternativeName>
    <alternativeName>
        <fullName evidence="17">Laminarinase btgC</fullName>
    </alternativeName>
</protein>
<evidence type="ECO:0000256" key="19">
    <source>
        <dbReference type="RuleBase" id="RU004335"/>
    </source>
</evidence>
<keyword evidence="10 21" id="KW-0378">Hydrolase</keyword>
<dbReference type="GO" id="GO:0005886">
    <property type="term" value="C:plasma membrane"/>
    <property type="evidence" value="ECO:0007669"/>
    <property type="project" value="UniProtKB-SubCell"/>
</dbReference>
<dbReference type="PANTHER" id="PTHR16631:SF17">
    <property type="entry name" value="GLUCAN ENDO-1,3-BETA-GLUCOSIDASE BTGC"/>
    <property type="match status" value="1"/>
</dbReference>
<name>A0A1X2J059_9FUNG</name>
<dbReference type="PANTHER" id="PTHR16631">
    <property type="entry name" value="GLUCAN 1,3-BETA-GLUCOSIDASE"/>
    <property type="match status" value="1"/>
</dbReference>
<evidence type="ECO:0000256" key="15">
    <source>
        <dbReference type="ARBA" id="ARBA00023326"/>
    </source>
</evidence>
<dbReference type="STRING" id="90262.A0A1X2J059"/>
<keyword evidence="11" id="KW-0472">Membrane</keyword>
<reference evidence="21 22" key="1">
    <citation type="submission" date="2016-07" db="EMBL/GenBank/DDBJ databases">
        <title>Pervasive Adenine N6-methylation of Active Genes in Fungi.</title>
        <authorList>
            <consortium name="DOE Joint Genome Institute"/>
            <person name="Mondo S.J."/>
            <person name="Dannebaum R.O."/>
            <person name="Kuo R.C."/>
            <person name="Labutti K."/>
            <person name="Haridas S."/>
            <person name="Kuo A."/>
            <person name="Salamov A."/>
            <person name="Ahrendt S.R."/>
            <person name="Lipzen A."/>
            <person name="Sullivan W."/>
            <person name="Andreopoulos W.B."/>
            <person name="Clum A."/>
            <person name="Lindquist E."/>
            <person name="Daum C."/>
            <person name="Ramamoorthy G.K."/>
            <person name="Gryganskyi A."/>
            <person name="Culley D."/>
            <person name="Magnuson J.K."/>
            <person name="James T.Y."/>
            <person name="O'Malley M.A."/>
            <person name="Stajich J.E."/>
            <person name="Spatafora J.W."/>
            <person name="Visel A."/>
            <person name="Grigoriev I.V."/>
        </authorList>
    </citation>
    <scope>NUCLEOTIDE SEQUENCE [LARGE SCALE GENOMIC DNA]</scope>
    <source>
        <strain evidence="21 22">NRRL 1336</strain>
    </source>
</reference>
<evidence type="ECO:0000256" key="13">
    <source>
        <dbReference type="ARBA" id="ARBA00023277"/>
    </source>
</evidence>
<keyword evidence="6" id="KW-1003">Cell membrane</keyword>
<dbReference type="OrthoDB" id="77201at2759"/>
<evidence type="ECO:0000313" key="22">
    <source>
        <dbReference type="Proteomes" id="UP000193560"/>
    </source>
</evidence>
<keyword evidence="14" id="KW-0961">Cell wall biogenesis/degradation</keyword>
<keyword evidence="22" id="KW-1185">Reference proteome</keyword>
<evidence type="ECO:0000256" key="1">
    <source>
        <dbReference type="ARBA" id="ARBA00000382"/>
    </source>
</evidence>
<dbReference type="AlphaFoldDB" id="A0A1X2J059"/>
<evidence type="ECO:0000256" key="2">
    <source>
        <dbReference type="ARBA" id="ARBA00004191"/>
    </source>
</evidence>
<dbReference type="GO" id="GO:0005576">
    <property type="term" value="C:extracellular region"/>
    <property type="evidence" value="ECO:0007669"/>
    <property type="project" value="TreeGrafter"/>
</dbReference>
<dbReference type="Gene3D" id="3.20.20.80">
    <property type="entry name" value="Glycosidases"/>
    <property type="match status" value="1"/>
</dbReference>
<dbReference type="InterPro" id="IPR050732">
    <property type="entry name" value="Beta-glucan_modifiers"/>
</dbReference>
<evidence type="ECO:0000256" key="9">
    <source>
        <dbReference type="ARBA" id="ARBA00022729"/>
    </source>
</evidence>
<evidence type="ECO:0000256" key="10">
    <source>
        <dbReference type="ARBA" id="ARBA00022801"/>
    </source>
</evidence>